<accession>A0A835WSS1</accession>
<dbReference type="EMBL" id="JAEHOD010000005">
    <property type="protein sequence ID" value="KAG2452777.1"/>
    <property type="molecule type" value="Genomic_DNA"/>
</dbReference>
<keyword evidence="4 7" id="KW-0862">Zinc</keyword>
<evidence type="ECO:0000256" key="6">
    <source>
        <dbReference type="ARBA" id="ARBA00048348"/>
    </source>
</evidence>
<feature type="compositionally biased region" description="Polar residues" evidence="9">
    <location>
        <begin position="29"/>
        <end position="47"/>
    </location>
</feature>
<organism evidence="10 11">
    <name type="scientific">Chlamydomonas schloesseri</name>
    <dbReference type="NCBI Taxonomy" id="2026947"/>
    <lineage>
        <taxon>Eukaryota</taxon>
        <taxon>Viridiplantae</taxon>
        <taxon>Chlorophyta</taxon>
        <taxon>core chlorophytes</taxon>
        <taxon>Chlorophyceae</taxon>
        <taxon>CS clade</taxon>
        <taxon>Chlamydomonadales</taxon>
        <taxon>Chlamydomonadaceae</taxon>
        <taxon>Chlamydomonas</taxon>
    </lineage>
</organism>
<feature type="binding site" evidence="7">
    <location>
        <position position="157"/>
    </location>
    <ligand>
        <name>Zn(2+)</name>
        <dbReference type="ChEBI" id="CHEBI:29105"/>
    </ligand>
</feature>
<dbReference type="InterPro" id="IPR001765">
    <property type="entry name" value="Carbonic_anhydrase"/>
</dbReference>
<dbReference type="GO" id="GO:0008270">
    <property type="term" value="F:zinc ion binding"/>
    <property type="evidence" value="ECO:0007669"/>
    <property type="project" value="UniProtKB-UniRule"/>
</dbReference>
<evidence type="ECO:0000256" key="5">
    <source>
        <dbReference type="ARBA" id="ARBA00023239"/>
    </source>
</evidence>
<dbReference type="InterPro" id="IPR036874">
    <property type="entry name" value="Carbonic_anhydrase_sf"/>
</dbReference>
<keyword evidence="5 8" id="KW-0456">Lyase</keyword>
<dbReference type="CDD" id="cd03378">
    <property type="entry name" value="beta_CA_cladeC"/>
    <property type="match status" value="1"/>
</dbReference>
<name>A0A835WSS1_9CHLO</name>
<protein>
    <recommendedName>
        <fullName evidence="2 8">Carbonic anhydrase</fullName>
        <ecNumber evidence="2 8">4.2.1.1</ecNumber>
    </recommendedName>
    <alternativeName>
        <fullName evidence="8">Carbonate dehydratase</fullName>
    </alternativeName>
</protein>
<dbReference type="InterPro" id="IPR015892">
    <property type="entry name" value="Carbonic_anhydrase_CS"/>
</dbReference>
<dbReference type="AlphaFoldDB" id="A0A835WSS1"/>
<dbReference type="EC" id="4.2.1.1" evidence="2 8"/>
<feature type="binding site" evidence="7">
    <location>
        <position position="104"/>
    </location>
    <ligand>
        <name>Zn(2+)</name>
        <dbReference type="ChEBI" id="CHEBI:29105"/>
    </ligand>
</feature>
<evidence type="ECO:0000256" key="7">
    <source>
        <dbReference type="PIRSR" id="PIRSR601765-1"/>
    </source>
</evidence>
<dbReference type="PROSITE" id="PS00704">
    <property type="entry name" value="PROK_CO2_ANHYDRASE_1"/>
    <property type="match status" value="1"/>
</dbReference>
<evidence type="ECO:0000256" key="9">
    <source>
        <dbReference type="SAM" id="MobiDB-lite"/>
    </source>
</evidence>
<dbReference type="OrthoDB" id="435804at2759"/>
<feature type="binding site" evidence="7">
    <location>
        <position position="106"/>
    </location>
    <ligand>
        <name>Zn(2+)</name>
        <dbReference type="ChEBI" id="CHEBI:29105"/>
    </ligand>
</feature>
<dbReference type="FunFam" id="3.40.1050.10:FF:000006">
    <property type="entry name" value="Carbonic anhydrase"/>
    <property type="match status" value="1"/>
</dbReference>
<evidence type="ECO:0000313" key="10">
    <source>
        <dbReference type="EMBL" id="KAG2452777.1"/>
    </source>
</evidence>
<comment type="similarity">
    <text evidence="1 8">Belongs to the beta-class carbonic anhydrase family.</text>
</comment>
<evidence type="ECO:0000256" key="1">
    <source>
        <dbReference type="ARBA" id="ARBA00006217"/>
    </source>
</evidence>
<comment type="caution">
    <text evidence="10">The sequence shown here is derived from an EMBL/GenBank/DDBJ whole genome shotgun (WGS) entry which is preliminary data.</text>
</comment>
<keyword evidence="11" id="KW-1185">Reference proteome</keyword>
<comment type="catalytic activity">
    <reaction evidence="6 8">
        <text>hydrogencarbonate + H(+) = CO2 + H2O</text>
        <dbReference type="Rhea" id="RHEA:10748"/>
        <dbReference type="ChEBI" id="CHEBI:15377"/>
        <dbReference type="ChEBI" id="CHEBI:15378"/>
        <dbReference type="ChEBI" id="CHEBI:16526"/>
        <dbReference type="ChEBI" id="CHEBI:17544"/>
        <dbReference type="EC" id="4.2.1.1"/>
    </reaction>
</comment>
<comment type="cofactor">
    <cofactor evidence="7">
        <name>Zn(2+)</name>
        <dbReference type="ChEBI" id="CHEBI:29105"/>
    </cofactor>
    <text evidence="7">Binds 1 zinc ion per subunit.</text>
</comment>
<evidence type="ECO:0000256" key="2">
    <source>
        <dbReference type="ARBA" id="ARBA00012925"/>
    </source>
</evidence>
<dbReference type="Pfam" id="PF00484">
    <property type="entry name" value="Pro_CA"/>
    <property type="match status" value="1"/>
</dbReference>
<dbReference type="PANTHER" id="PTHR11002:SF76">
    <property type="entry name" value="CARBONIC ANHYDRASE"/>
    <property type="match status" value="1"/>
</dbReference>
<dbReference type="GO" id="GO:0004089">
    <property type="term" value="F:carbonate dehydratase activity"/>
    <property type="evidence" value="ECO:0007669"/>
    <property type="project" value="UniProtKB-UniRule"/>
</dbReference>
<evidence type="ECO:0000256" key="8">
    <source>
        <dbReference type="RuleBase" id="RU003956"/>
    </source>
</evidence>
<evidence type="ECO:0000256" key="4">
    <source>
        <dbReference type="ARBA" id="ARBA00022833"/>
    </source>
</evidence>
<keyword evidence="3 7" id="KW-0479">Metal-binding</keyword>
<sequence>MGCGASVPQNGGGGKPVTRVQPAPAQPVSEAQSAISFQPTRSNRSSLEKINSLTDRASPEQVLANLLEGNLRFLDGAVAHPHQDFSRVQAIKAKQKPLAAILGCADSRVPAEIVFDQGFGDVFVCRVAGNIATPEEIASLEYAVLDLGVKVVMVLGHTRCGAVKAALSGKAFPGFIDTLVDHLDVAISRVNSMSAKAHQAIKDGDVDMLDRVVKENVKYQVQRCQRSTIIQESLQSGKLLLVGAVYDLDTGKVAVSVTKGGTNDL</sequence>
<proteinExistence type="inferred from homology"/>
<gene>
    <name evidence="10" type="ORF">HYH02_003007</name>
</gene>
<reference evidence="10" key="1">
    <citation type="journal article" date="2020" name="bioRxiv">
        <title>Comparative genomics of Chlamydomonas.</title>
        <authorList>
            <person name="Craig R.J."/>
            <person name="Hasan A.R."/>
            <person name="Ness R.W."/>
            <person name="Keightley P.D."/>
        </authorList>
    </citation>
    <scope>NUCLEOTIDE SEQUENCE</scope>
    <source>
        <strain evidence="10">CCAP 11/173</strain>
    </source>
</reference>
<dbReference type="PROSITE" id="PS00705">
    <property type="entry name" value="PROK_CO2_ANHYDRASE_2"/>
    <property type="match status" value="1"/>
</dbReference>
<feature type="binding site" evidence="7">
    <location>
        <position position="160"/>
    </location>
    <ligand>
        <name>Zn(2+)</name>
        <dbReference type="ChEBI" id="CHEBI:29105"/>
    </ligand>
</feature>
<evidence type="ECO:0000256" key="3">
    <source>
        <dbReference type="ARBA" id="ARBA00022723"/>
    </source>
</evidence>
<comment type="function">
    <text evidence="8">Reversible hydration of carbon dioxide.</text>
</comment>
<dbReference type="SMART" id="SM00947">
    <property type="entry name" value="Pro_CA"/>
    <property type="match status" value="1"/>
</dbReference>
<dbReference type="SUPFAM" id="SSF53056">
    <property type="entry name" value="beta-carbonic anhydrase, cab"/>
    <property type="match status" value="1"/>
</dbReference>
<dbReference type="GO" id="GO:0015976">
    <property type="term" value="P:carbon utilization"/>
    <property type="evidence" value="ECO:0007669"/>
    <property type="project" value="InterPro"/>
</dbReference>
<feature type="region of interest" description="Disordered" evidence="9">
    <location>
        <begin position="1"/>
        <end position="47"/>
    </location>
</feature>
<dbReference type="Gene3D" id="3.40.1050.10">
    <property type="entry name" value="Carbonic anhydrase"/>
    <property type="match status" value="1"/>
</dbReference>
<evidence type="ECO:0000313" key="11">
    <source>
        <dbReference type="Proteomes" id="UP000613740"/>
    </source>
</evidence>
<dbReference type="PANTHER" id="PTHR11002">
    <property type="entry name" value="CARBONIC ANHYDRASE"/>
    <property type="match status" value="1"/>
</dbReference>
<dbReference type="Proteomes" id="UP000613740">
    <property type="component" value="Unassembled WGS sequence"/>
</dbReference>